<reference evidence="5 6" key="1">
    <citation type="submission" date="2017-11" db="EMBL/GenBank/DDBJ databases">
        <authorList>
            <person name="Kracher B."/>
        </authorList>
    </citation>
    <scope>NUCLEOTIDE SEQUENCE [LARGE SCALE GENOMIC DNA]</scope>
    <source>
        <strain evidence="5 6">RACE1</strain>
    </source>
</reference>
<keyword evidence="2" id="KW-0694">RNA-binding</keyword>
<feature type="domain" description="S1-like" evidence="4">
    <location>
        <begin position="26"/>
        <end position="91"/>
    </location>
</feature>
<dbReference type="Pfam" id="PF01176">
    <property type="entry name" value="eIF-1a"/>
    <property type="match status" value="1"/>
</dbReference>
<sequence length="142" mass="15929">MVRSRRNLSATAELVSNPPVELSETQSMARIIKAEGNNLYSCSLPGGGDTILVELPSCFRNTIWLKRNGFVLIDTKEADVRHNKIGGKIINVVLDERVWRKLPYWPKDFVKAPKNYADSDAEESTVGKLPPSDSENENEIQE</sequence>
<dbReference type="VEuPathDB" id="FungiDB:BLGHR1_14268"/>
<proteinExistence type="inferred from homology"/>
<feature type="region of interest" description="Disordered" evidence="3">
    <location>
        <begin position="116"/>
        <end position="142"/>
    </location>
</feature>
<protein>
    <recommendedName>
        <fullName evidence="4">S1-like domain-containing protein</fullName>
    </recommendedName>
</protein>
<dbReference type="GO" id="GO:0005634">
    <property type="term" value="C:nucleus"/>
    <property type="evidence" value="ECO:0007669"/>
    <property type="project" value="TreeGrafter"/>
</dbReference>
<dbReference type="PANTHER" id="PTHR21641">
    <property type="entry name" value="TRANSLATION INITIATION FACTOR-RELATED"/>
    <property type="match status" value="1"/>
</dbReference>
<dbReference type="GO" id="GO:0003743">
    <property type="term" value="F:translation initiation factor activity"/>
    <property type="evidence" value="ECO:0007669"/>
    <property type="project" value="InterPro"/>
</dbReference>
<dbReference type="SUPFAM" id="SSF50249">
    <property type="entry name" value="Nucleic acid-binding proteins"/>
    <property type="match status" value="1"/>
</dbReference>
<evidence type="ECO:0000256" key="2">
    <source>
        <dbReference type="ARBA" id="ARBA00022884"/>
    </source>
</evidence>
<dbReference type="InterPro" id="IPR039294">
    <property type="entry name" value="EIF1AD"/>
</dbReference>
<gene>
    <name evidence="5" type="ORF">BLGHR1_14268</name>
</gene>
<evidence type="ECO:0000256" key="3">
    <source>
        <dbReference type="SAM" id="MobiDB-lite"/>
    </source>
</evidence>
<comment type="similarity">
    <text evidence="1">Belongs to the EIF1AD family.</text>
</comment>
<dbReference type="InterPro" id="IPR006196">
    <property type="entry name" value="RNA-binding_domain_S1_IF1"/>
</dbReference>
<dbReference type="Gene3D" id="2.40.50.140">
    <property type="entry name" value="Nucleic acid-binding proteins"/>
    <property type="match status" value="1"/>
</dbReference>
<accession>A0A383UUQ4</accession>
<dbReference type="Proteomes" id="UP000275772">
    <property type="component" value="Unassembled WGS sequence"/>
</dbReference>
<dbReference type="EMBL" id="UNSH01000051">
    <property type="protein sequence ID" value="SZF03476.1"/>
    <property type="molecule type" value="Genomic_DNA"/>
</dbReference>
<evidence type="ECO:0000313" key="5">
    <source>
        <dbReference type="EMBL" id="SZF03476.1"/>
    </source>
</evidence>
<dbReference type="InterPro" id="IPR012340">
    <property type="entry name" value="NA-bd_OB-fold"/>
</dbReference>
<dbReference type="SMART" id="SM00652">
    <property type="entry name" value="eIF1a"/>
    <property type="match status" value="1"/>
</dbReference>
<organism evidence="5 6">
    <name type="scientific">Blumeria hordei</name>
    <name type="common">Barley powdery mildew</name>
    <name type="synonym">Blumeria graminis f. sp. hordei</name>
    <dbReference type="NCBI Taxonomy" id="2867405"/>
    <lineage>
        <taxon>Eukaryota</taxon>
        <taxon>Fungi</taxon>
        <taxon>Dikarya</taxon>
        <taxon>Ascomycota</taxon>
        <taxon>Pezizomycotina</taxon>
        <taxon>Leotiomycetes</taxon>
        <taxon>Erysiphales</taxon>
        <taxon>Erysiphaceae</taxon>
        <taxon>Blumeria</taxon>
    </lineage>
</organism>
<dbReference type="AlphaFoldDB" id="A0A383UUQ4"/>
<dbReference type="InterPro" id="IPR001253">
    <property type="entry name" value="TIF_eIF-1A"/>
</dbReference>
<dbReference type="GO" id="GO:0003723">
    <property type="term" value="F:RNA binding"/>
    <property type="evidence" value="ECO:0007669"/>
    <property type="project" value="UniProtKB-KW"/>
</dbReference>
<name>A0A383UUQ4_BLUHO</name>
<evidence type="ECO:0000313" key="6">
    <source>
        <dbReference type="Proteomes" id="UP000275772"/>
    </source>
</evidence>
<dbReference type="PANTHER" id="PTHR21641:SF0">
    <property type="entry name" value="RNA-BINDING PROTEIN EIF1AD-RELATED"/>
    <property type="match status" value="1"/>
</dbReference>
<evidence type="ECO:0000256" key="1">
    <source>
        <dbReference type="ARBA" id="ARBA00007340"/>
    </source>
</evidence>
<evidence type="ECO:0000259" key="4">
    <source>
        <dbReference type="Pfam" id="PF01176"/>
    </source>
</evidence>